<dbReference type="GO" id="GO:0000976">
    <property type="term" value="F:transcription cis-regulatory region binding"/>
    <property type="evidence" value="ECO:0007669"/>
    <property type="project" value="TreeGrafter"/>
</dbReference>
<proteinExistence type="predicted"/>
<name>A0A1G4X035_9MYCO</name>
<evidence type="ECO:0000256" key="2">
    <source>
        <dbReference type="ARBA" id="ARBA00023015"/>
    </source>
</evidence>
<protein>
    <submittedName>
        <fullName evidence="7">Transcriptional regulator, TetR family</fullName>
    </submittedName>
</protein>
<dbReference type="Gene3D" id="1.10.357.10">
    <property type="entry name" value="Tetracycline Repressor, domain 2"/>
    <property type="match status" value="1"/>
</dbReference>
<keyword evidence="3 5" id="KW-0238">DNA-binding</keyword>
<dbReference type="EMBL" id="FMUB01000015">
    <property type="protein sequence ID" value="SCX32356.1"/>
    <property type="molecule type" value="Genomic_DNA"/>
</dbReference>
<dbReference type="InterPro" id="IPR039538">
    <property type="entry name" value="BetI_C"/>
</dbReference>
<dbReference type="Pfam" id="PF13977">
    <property type="entry name" value="TetR_C_6"/>
    <property type="match status" value="1"/>
</dbReference>
<evidence type="ECO:0000256" key="4">
    <source>
        <dbReference type="ARBA" id="ARBA00023163"/>
    </source>
</evidence>
<dbReference type="Pfam" id="PF00440">
    <property type="entry name" value="TetR_N"/>
    <property type="match status" value="1"/>
</dbReference>
<evidence type="ECO:0000259" key="6">
    <source>
        <dbReference type="PROSITE" id="PS50977"/>
    </source>
</evidence>
<dbReference type="PROSITE" id="PS50977">
    <property type="entry name" value="HTH_TETR_2"/>
    <property type="match status" value="1"/>
</dbReference>
<dbReference type="InterPro" id="IPR036271">
    <property type="entry name" value="Tet_transcr_reg_TetR-rel_C_sf"/>
</dbReference>
<evidence type="ECO:0000256" key="5">
    <source>
        <dbReference type="PROSITE-ProRule" id="PRU00335"/>
    </source>
</evidence>
<gene>
    <name evidence="7" type="ORF">SAMN02799620_05557</name>
</gene>
<evidence type="ECO:0000256" key="1">
    <source>
        <dbReference type="ARBA" id="ARBA00022491"/>
    </source>
</evidence>
<feature type="domain" description="HTH tetR-type" evidence="6">
    <location>
        <begin position="8"/>
        <end position="68"/>
    </location>
</feature>
<feature type="DNA-binding region" description="H-T-H motif" evidence="5">
    <location>
        <begin position="31"/>
        <end position="50"/>
    </location>
</feature>
<dbReference type="Proteomes" id="UP000199707">
    <property type="component" value="Unassembled WGS sequence"/>
</dbReference>
<organism evidence="7 8">
    <name type="scientific">Mycolicibacterium fluoranthenivorans</name>
    <dbReference type="NCBI Taxonomy" id="258505"/>
    <lineage>
        <taxon>Bacteria</taxon>
        <taxon>Bacillati</taxon>
        <taxon>Actinomycetota</taxon>
        <taxon>Actinomycetes</taxon>
        <taxon>Mycobacteriales</taxon>
        <taxon>Mycobacteriaceae</taxon>
        <taxon>Mycolicibacterium</taxon>
    </lineage>
</organism>
<evidence type="ECO:0000313" key="7">
    <source>
        <dbReference type="EMBL" id="SCX32356.1"/>
    </source>
</evidence>
<dbReference type="AlphaFoldDB" id="A0A1G4X035"/>
<dbReference type="SUPFAM" id="SSF46689">
    <property type="entry name" value="Homeodomain-like"/>
    <property type="match status" value="1"/>
</dbReference>
<dbReference type="GO" id="GO:0003700">
    <property type="term" value="F:DNA-binding transcription factor activity"/>
    <property type="evidence" value="ECO:0007669"/>
    <property type="project" value="TreeGrafter"/>
</dbReference>
<dbReference type="PANTHER" id="PTHR30055:SF234">
    <property type="entry name" value="HTH-TYPE TRANSCRIPTIONAL REGULATOR BETI"/>
    <property type="match status" value="1"/>
</dbReference>
<keyword evidence="4" id="KW-0804">Transcription</keyword>
<accession>A0A1G4X035</accession>
<keyword evidence="2" id="KW-0805">Transcription regulation</keyword>
<dbReference type="InterPro" id="IPR050109">
    <property type="entry name" value="HTH-type_TetR-like_transc_reg"/>
</dbReference>
<dbReference type="PANTHER" id="PTHR30055">
    <property type="entry name" value="HTH-TYPE TRANSCRIPTIONAL REGULATOR RUTR"/>
    <property type="match status" value="1"/>
</dbReference>
<sequence length="203" mass="22253">MARPRDQAARRAQLVEAAAQAVISRGAANARLRDVAAEAGLTPASVLYYYPDLAELLAAVFERGTRTYIVHRRERVDAAQGAWPRLQACIRSGVPFPGEAEMTSRLLYELLPVTFRNESANQQQRRFVADQAELYRQILEEGSASGEFHLVDDATFLARSLVALEDGYGIEVLSEAASAEHVYDLLVRHARLVTGVDAAARAG</sequence>
<evidence type="ECO:0000256" key="3">
    <source>
        <dbReference type="ARBA" id="ARBA00023125"/>
    </source>
</evidence>
<reference evidence="8" key="1">
    <citation type="submission" date="2016-10" db="EMBL/GenBank/DDBJ databases">
        <authorList>
            <person name="Varghese N."/>
            <person name="Submissions S."/>
        </authorList>
    </citation>
    <scope>NUCLEOTIDE SEQUENCE [LARGE SCALE GENOMIC DNA]</scope>
    <source>
        <strain evidence="8">UNC267MFSha1.1M11</strain>
    </source>
</reference>
<dbReference type="InterPro" id="IPR009057">
    <property type="entry name" value="Homeodomain-like_sf"/>
</dbReference>
<dbReference type="SUPFAM" id="SSF48498">
    <property type="entry name" value="Tetracyclin repressor-like, C-terminal domain"/>
    <property type="match status" value="1"/>
</dbReference>
<dbReference type="STRING" id="1502745.SAMN02799620_05557"/>
<dbReference type="RefSeq" id="WP_090363660.1">
    <property type="nucleotide sequence ID" value="NZ_FMUB01000015.1"/>
</dbReference>
<evidence type="ECO:0000313" key="8">
    <source>
        <dbReference type="Proteomes" id="UP000199707"/>
    </source>
</evidence>
<keyword evidence="1" id="KW-0678">Repressor</keyword>
<dbReference type="InterPro" id="IPR001647">
    <property type="entry name" value="HTH_TetR"/>
</dbReference>